<dbReference type="HOGENOM" id="CLU_025005_3_2_1"/>
<sequence length="573" mass="65512">MKLNGADSDTGPITTSSPKDPENFLSKNDSALGLPTHSDIEPIPSSPKDPENFPSKDDSGLEALTHSDIRPIPSSPKDPDNFPSKDDSALESPTHSDIELVPSSPKDSEKVPSKDDSALEAPTLPLLRGRIALADALEEEENMLFRLAYHDQRFDFVMWIRQHREDFEAIVSYHLSLTANETCRLGMEVREWLHGSFNVCVPVYIDNWSKHPKRRVLLRLPLPYKNGGSLYPGNADEKLRTEAATFIWLQDNFPNIPIPHLWGFGSPGGQSVLYEAGKRAFQDKRSISHHPILESIASASHWVLDNGRPCAWKMKGFRQILRRLFLTYTTADSYYSDLLACHDSRIRHQPNSLINKKDGDTQMACLFMMRGLLQHFTSRDLRSGPFVFNLTDYHGSNIFVDRDWHIKYIIDLEWACSLPIEMMAPPLWTITDRGVDQLRGDELQKSEKAHQEFTDIFKEEERSFSPTYGTTTFRANIMERSWKVGSFWYFHALNSPKGCLNPFWQHVHPIFEPRSDDTEPATRSQIDAFSEIASPFWASNARETVTSKLEDLEKYEQELRDLFEKGERDLLAP</sequence>
<accession>W9C129</accession>
<dbReference type="PANTHER" id="PTHR21310">
    <property type="entry name" value="AMINOGLYCOSIDE PHOSPHOTRANSFERASE-RELATED-RELATED"/>
    <property type="match status" value="1"/>
</dbReference>
<dbReference type="STRING" id="1432307.W9C129"/>
<feature type="compositionally biased region" description="Basic and acidic residues" evidence="2">
    <location>
        <begin position="48"/>
        <end position="69"/>
    </location>
</feature>
<keyword evidence="1" id="KW-0175">Coiled coil</keyword>
<dbReference type="PANTHER" id="PTHR21310:SF37">
    <property type="entry name" value="AMINOGLYCOSIDE PHOSPHOTRANSFERASE DOMAIN-CONTAINING PROTEIN"/>
    <property type="match status" value="1"/>
</dbReference>
<evidence type="ECO:0000313" key="3">
    <source>
        <dbReference type="EMBL" id="ESZ90507.1"/>
    </source>
</evidence>
<dbReference type="Proteomes" id="UP000019487">
    <property type="component" value="Unassembled WGS sequence"/>
</dbReference>
<comment type="caution">
    <text evidence="3">The sequence shown here is derived from an EMBL/GenBank/DDBJ whole genome shotgun (WGS) entry which is preliminary data.</text>
</comment>
<organism evidence="3 4">
    <name type="scientific">Sclerotinia borealis (strain F-4128)</name>
    <dbReference type="NCBI Taxonomy" id="1432307"/>
    <lineage>
        <taxon>Eukaryota</taxon>
        <taxon>Fungi</taxon>
        <taxon>Dikarya</taxon>
        <taxon>Ascomycota</taxon>
        <taxon>Pezizomycotina</taxon>
        <taxon>Leotiomycetes</taxon>
        <taxon>Helotiales</taxon>
        <taxon>Sclerotiniaceae</taxon>
        <taxon>Sclerotinia</taxon>
    </lineage>
</organism>
<dbReference type="AlphaFoldDB" id="W9C129"/>
<dbReference type="EMBL" id="AYSA01000619">
    <property type="protein sequence ID" value="ESZ90507.1"/>
    <property type="molecule type" value="Genomic_DNA"/>
</dbReference>
<feature type="coiled-coil region" evidence="1">
    <location>
        <begin position="538"/>
        <end position="565"/>
    </location>
</feature>
<evidence type="ECO:0000256" key="1">
    <source>
        <dbReference type="SAM" id="Coils"/>
    </source>
</evidence>
<dbReference type="OrthoDB" id="3645574at2759"/>
<feature type="compositionally biased region" description="Basic and acidic residues" evidence="2">
    <location>
        <begin position="106"/>
        <end position="117"/>
    </location>
</feature>
<dbReference type="SUPFAM" id="SSF56112">
    <property type="entry name" value="Protein kinase-like (PK-like)"/>
    <property type="match status" value="1"/>
</dbReference>
<dbReference type="InterPro" id="IPR011009">
    <property type="entry name" value="Kinase-like_dom_sf"/>
</dbReference>
<keyword evidence="4" id="KW-1185">Reference proteome</keyword>
<proteinExistence type="predicted"/>
<name>W9C129_SCLBF</name>
<feature type="compositionally biased region" description="Basic and acidic residues" evidence="2">
    <location>
        <begin position="77"/>
        <end position="98"/>
    </location>
</feature>
<dbReference type="InterPro" id="IPR051678">
    <property type="entry name" value="AGP_Transferase"/>
</dbReference>
<protein>
    <recommendedName>
        <fullName evidence="5">Aminoglycoside phosphotransferase domain-containing protein</fullName>
    </recommendedName>
</protein>
<evidence type="ECO:0008006" key="5">
    <source>
        <dbReference type="Google" id="ProtNLM"/>
    </source>
</evidence>
<feature type="region of interest" description="Disordered" evidence="2">
    <location>
        <begin position="1"/>
        <end position="119"/>
    </location>
</feature>
<evidence type="ECO:0000256" key="2">
    <source>
        <dbReference type="SAM" id="MobiDB-lite"/>
    </source>
</evidence>
<gene>
    <name evidence="3" type="ORF">SBOR_9108</name>
</gene>
<reference evidence="3 4" key="1">
    <citation type="journal article" date="2014" name="Genome Announc.">
        <title>Draft genome sequence of Sclerotinia borealis, a psychrophilic plant pathogenic fungus.</title>
        <authorList>
            <person name="Mardanov A.V."/>
            <person name="Beletsky A.V."/>
            <person name="Kadnikov V.V."/>
            <person name="Ignatov A.N."/>
            <person name="Ravin N.V."/>
        </authorList>
    </citation>
    <scope>NUCLEOTIDE SEQUENCE [LARGE SCALE GENOMIC DNA]</scope>
    <source>
        <strain evidence="4">F-4157</strain>
    </source>
</reference>
<evidence type="ECO:0000313" key="4">
    <source>
        <dbReference type="Proteomes" id="UP000019487"/>
    </source>
</evidence>